<organism evidence="1">
    <name type="scientific">Arundo donax</name>
    <name type="common">Giant reed</name>
    <name type="synonym">Donax arundinaceus</name>
    <dbReference type="NCBI Taxonomy" id="35708"/>
    <lineage>
        <taxon>Eukaryota</taxon>
        <taxon>Viridiplantae</taxon>
        <taxon>Streptophyta</taxon>
        <taxon>Embryophyta</taxon>
        <taxon>Tracheophyta</taxon>
        <taxon>Spermatophyta</taxon>
        <taxon>Magnoliopsida</taxon>
        <taxon>Liliopsida</taxon>
        <taxon>Poales</taxon>
        <taxon>Poaceae</taxon>
        <taxon>PACMAD clade</taxon>
        <taxon>Arundinoideae</taxon>
        <taxon>Arundineae</taxon>
        <taxon>Arundo</taxon>
    </lineage>
</organism>
<evidence type="ECO:0000313" key="1">
    <source>
        <dbReference type="EMBL" id="JAD72925.1"/>
    </source>
</evidence>
<dbReference type="AlphaFoldDB" id="A0A0A9CHQ7"/>
<reference evidence="1" key="1">
    <citation type="submission" date="2014-09" db="EMBL/GenBank/DDBJ databases">
        <authorList>
            <person name="Magalhaes I.L.F."/>
            <person name="Oliveira U."/>
            <person name="Santos F.R."/>
            <person name="Vidigal T.H.D.A."/>
            <person name="Brescovit A.D."/>
            <person name="Santos A.J."/>
        </authorList>
    </citation>
    <scope>NUCLEOTIDE SEQUENCE</scope>
    <source>
        <tissue evidence="1">Shoot tissue taken approximately 20 cm above the soil surface</tissue>
    </source>
</reference>
<reference evidence="1" key="2">
    <citation type="journal article" date="2015" name="Data Brief">
        <title>Shoot transcriptome of the giant reed, Arundo donax.</title>
        <authorList>
            <person name="Barrero R.A."/>
            <person name="Guerrero F.D."/>
            <person name="Moolhuijzen P."/>
            <person name="Goolsby J.A."/>
            <person name="Tidwell J."/>
            <person name="Bellgard S.E."/>
            <person name="Bellgard M.I."/>
        </authorList>
    </citation>
    <scope>NUCLEOTIDE SEQUENCE</scope>
    <source>
        <tissue evidence="1">Shoot tissue taken approximately 20 cm above the soil surface</tissue>
    </source>
</reference>
<proteinExistence type="predicted"/>
<protein>
    <submittedName>
        <fullName evidence="1">Uncharacterized protein</fullName>
    </submittedName>
</protein>
<accession>A0A0A9CHQ7</accession>
<dbReference type="EMBL" id="GBRH01224970">
    <property type="protein sequence ID" value="JAD72925.1"/>
    <property type="molecule type" value="Transcribed_RNA"/>
</dbReference>
<sequence length="32" mass="3468">MASADLSVTQLGMLMVGRMNRRGRGSKREGTT</sequence>
<name>A0A0A9CHQ7_ARUDO</name>